<dbReference type="RefSeq" id="WP_379750699.1">
    <property type="nucleotide sequence ID" value="NZ_JBHTCP010000050.1"/>
</dbReference>
<dbReference type="Pfam" id="PF08282">
    <property type="entry name" value="Hydrolase_3"/>
    <property type="match status" value="1"/>
</dbReference>
<dbReference type="InterPro" id="IPR036412">
    <property type="entry name" value="HAD-like_sf"/>
</dbReference>
<comment type="caution">
    <text evidence="1">The sequence shown here is derived from an EMBL/GenBank/DDBJ whole genome shotgun (WGS) entry which is preliminary data.</text>
</comment>
<name>A0ABW2NVY5_9BACL</name>
<dbReference type="SFLD" id="SFLDG01140">
    <property type="entry name" value="C2.B:_Phosphomannomutase_and_P"/>
    <property type="match status" value="1"/>
</dbReference>
<dbReference type="Gene3D" id="3.40.50.1000">
    <property type="entry name" value="HAD superfamily/HAD-like"/>
    <property type="match status" value="1"/>
</dbReference>
<evidence type="ECO:0000313" key="2">
    <source>
        <dbReference type="Proteomes" id="UP001596549"/>
    </source>
</evidence>
<reference evidence="2" key="1">
    <citation type="journal article" date="2019" name="Int. J. Syst. Evol. Microbiol.">
        <title>The Global Catalogue of Microorganisms (GCM) 10K type strain sequencing project: providing services to taxonomists for standard genome sequencing and annotation.</title>
        <authorList>
            <consortium name="The Broad Institute Genomics Platform"/>
            <consortium name="The Broad Institute Genome Sequencing Center for Infectious Disease"/>
            <person name="Wu L."/>
            <person name="Ma J."/>
        </authorList>
    </citation>
    <scope>NUCLEOTIDE SEQUENCE [LARGE SCALE GENOMIC DNA]</scope>
    <source>
        <strain evidence="2">NBRC 106396</strain>
    </source>
</reference>
<accession>A0ABW2NVY5</accession>
<dbReference type="CDD" id="cd07517">
    <property type="entry name" value="HAD_HPP"/>
    <property type="match status" value="1"/>
</dbReference>
<dbReference type="InterPro" id="IPR000150">
    <property type="entry name" value="Cof"/>
</dbReference>
<sequence>MNDKIVFFDIDGTLVNEEKKVPDSAKEALHKLRENGIHTAIATGRGPFMFTELRKELELDSFVSFNGSYVMFENDVIHKNPLNTEVLEKLEEEAVKNGHPLVYLDHKGATSNVSRHEIIEACTYNLMPSYPIHSPQYYKQNEVYQVLLFCEEKDEQPYKSGYSDTYGFIRWHEHCLDVLPYGGSKAKGIEVFVQKLGIKRENIFAFGDALNDLEMLAAAGTGVAMGNGLEQAKQTADYVTKSVDEDGIYHGLKHLGLI</sequence>
<dbReference type="NCBIfam" id="TIGR00099">
    <property type="entry name" value="Cof-subfamily"/>
    <property type="match status" value="1"/>
</dbReference>
<dbReference type="SFLD" id="SFLDG01144">
    <property type="entry name" value="C2.B.4:_PGP_Like"/>
    <property type="match status" value="1"/>
</dbReference>
<organism evidence="1 2">
    <name type="scientific">Fictibacillus iocasae</name>
    <dbReference type="NCBI Taxonomy" id="2715437"/>
    <lineage>
        <taxon>Bacteria</taxon>
        <taxon>Bacillati</taxon>
        <taxon>Bacillota</taxon>
        <taxon>Bacilli</taxon>
        <taxon>Bacillales</taxon>
        <taxon>Fictibacillaceae</taxon>
        <taxon>Fictibacillus</taxon>
    </lineage>
</organism>
<dbReference type="PROSITE" id="PS01229">
    <property type="entry name" value="COF_2"/>
    <property type="match status" value="1"/>
</dbReference>
<dbReference type="EMBL" id="JBHTCP010000050">
    <property type="protein sequence ID" value="MFC7373103.1"/>
    <property type="molecule type" value="Genomic_DNA"/>
</dbReference>
<gene>
    <name evidence="1" type="ORF">ACFQPF_15795</name>
</gene>
<dbReference type="PROSITE" id="PS01228">
    <property type="entry name" value="COF_1"/>
    <property type="match status" value="1"/>
</dbReference>
<dbReference type="SUPFAM" id="SSF56784">
    <property type="entry name" value="HAD-like"/>
    <property type="match status" value="1"/>
</dbReference>
<protein>
    <submittedName>
        <fullName evidence="1">Cof-type HAD-IIB family hydrolase</fullName>
    </submittedName>
</protein>
<dbReference type="Proteomes" id="UP001596549">
    <property type="component" value="Unassembled WGS sequence"/>
</dbReference>
<proteinExistence type="predicted"/>
<keyword evidence="2" id="KW-1185">Reference proteome</keyword>
<evidence type="ECO:0000313" key="1">
    <source>
        <dbReference type="EMBL" id="MFC7373103.1"/>
    </source>
</evidence>
<dbReference type="InterPro" id="IPR006379">
    <property type="entry name" value="HAD-SF_hydro_IIB"/>
</dbReference>
<dbReference type="NCBIfam" id="TIGR01484">
    <property type="entry name" value="HAD-SF-IIB"/>
    <property type="match status" value="1"/>
</dbReference>
<dbReference type="Gene3D" id="3.30.1240.10">
    <property type="match status" value="1"/>
</dbReference>
<dbReference type="PANTHER" id="PTHR10000">
    <property type="entry name" value="PHOSPHOSERINE PHOSPHATASE"/>
    <property type="match status" value="1"/>
</dbReference>
<dbReference type="GO" id="GO:0016787">
    <property type="term" value="F:hydrolase activity"/>
    <property type="evidence" value="ECO:0007669"/>
    <property type="project" value="UniProtKB-KW"/>
</dbReference>
<dbReference type="SFLD" id="SFLDS00003">
    <property type="entry name" value="Haloacid_Dehalogenase"/>
    <property type="match status" value="1"/>
</dbReference>
<dbReference type="InterPro" id="IPR023214">
    <property type="entry name" value="HAD_sf"/>
</dbReference>
<dbReference type="PANTHER" id="PTHR10000:SF25">
    <property type="entry name" value="PHOSPHATASE YKRA-RELATED"/>
    <property type="match status" value="1"/>
</dbReference>
<keyword evidence="1" id="KW-0378">Hydrolase</keyword>